<organism evidence="1">
    <name type="scientific">hydrocarbon metagenome</name>
    <dbReference type="NCBI Taxonomy" id="938273"/>
    <lineage>
        <taxon>unclassified sequences</taxon>
        <taxon>metagenomes</taxon>
        <taxon>ecological metagenomes</taxon>
    </lineage>
</organism>
<sequence length="48" mass="5490">MFLNFPAGRNGGNRIIFTVLREGMQNIEGGYAAAGRSDRRIFPYLQWK</sequence>
<dbReference type="EMBL" id="LNQE01001234">
    <property type="protein sequence ID" value="KUG20027.1"/>
    <property type="molecule type" value="Genomic_DNA"/>
</dbReference>
<protein>
    <submittedName>
        <fullName evidence="1">Uncharacterized protein</fullName>
    </submittedName>
</protein>
<evidence type="ECO:0000313" key="1">
    <source>
        <dbReference type="EMBL" id="KUG20027.1"/>
    </source>
</evidence>
<name>A0A0W8FGM5_9ZZZZ</name>
<dbReference type="AlphaFoldDB" id="A0A0W8FGM5"/>
<gene>
    <name evidence="1" type="ORF">ASZ90_010255</name>
</gene>
<accession>A0A0W8FGM5</accession>
<reference evidence="1" key="1">
    <citation type="journal article" date="2015" name="Proc. Natl. Acad. Sci. U.S.A.">
        <title>Networks of energetic and metabolic interactions define dynamics in microbial communities.</title>
        <authorList>
            <person name="Embree M."/>
            <person name="Liu J.K."/>
            <person name="Al-Bassam M.M."/>
            <person name="Zengler K."/>
        </authorList>
    </citation>
    <scope>NUCLEOTIDE SEQUENCE</scope>
</reference>
<proteinExistence type="predicted"/>
<comment type="caution">
    <text evidence="1">The sequence shown here is derived from an EMBL/GenBank/DDBJ whole genome shotgun (WGS) entry which is preliminary data.</text>
</comment>